<dbReference type="CDD" id="cd00408">
    <property type="entry name" value="DHDPS-like"/>
    <property type="match status" value="1"/>
</dbReference>
<dbReference type="PRINTS" id="PR00146">
    <property type="entry name" value="DHPICSNTHASE"/>
</dbReference>
<dbReference type="AlphaFoldDB" id="A0A165F2C0"/>
<dbReference type="InterPro" id="IPR013785">
    <property type="entry name" value="Aldolase_TIM"/>
</dbReference>
<evidence type="ECO:0000313" key="4">
    <source>
        <dbReference type="EMBL" id="KZT56041.1"/>
    </source>
</evidence>
<proteinExistence type="inferred from homology"/>
<dbReference type="Pfam" id="PF00701">
    <property type="entry name" value="DHDPS"/>
    <property type="match status" value="1"/>
</dbReference>
<organism evidence="4 5">
    <name type="scientific">Calocera cornea HHB12733</name>
    <dbReference type="NCBI Taxonomy" id="1353952"/>
    <lineage>
        <taxon>Eukaryota</taxon>
        <taxon>Fungi</taxon>
        <taxon>Dikarya</taxon>
        <taxon>Basidiomycota</taxon>
        <taxon>Agaricomycotina</taxon>
        <taxon>Dacrymycetes</taxon>
        <taxon>Dacrymycetales</taxon>
        <taxon>Dacrymycetaceae</taxon>
        <taxon>Calocera</taxon>
    </lineage>
</organism>
<accession>A0A165F2C0</accession>
<dbReference type="Proteomes" id="UP000076842">
    <property type="component" value="Unassembled WGS sequence"/>
</dbReference>
<evidence type="ECO:0000256" key="3">
    <source>
        <dbReference type="PIRSR" id="PIRSR001365-2"/>
    </source>
</evidence>
<dbReference type="InParanoid" id="A0A165F2C0"/>
<dbReference type="InterPro" id="IPR002220">
    <property type="entry name" value="DapA-like"/>
</dbReference>
<dbReference type="PANTHER" id="PTHR12128:SF66">
    <property type="entry name" value="4-HYDROXY-2-OXOGLUTARATE ALDOLASE, MITOCHONDRIAL"/>
    <property type="match status" value="1"/>
</dbReference>
<dbReference type="PANTHER" id="PTHR12128">
    <property type="entry name" value="DIHYDRODIPICOLINATE SYNTHASE"/>
    <property type="match status" value="1"/>
</dbReference>
<dbReference type="EMBL" id="KV423984">
    <property type="protein sequence ID" value="KZT56041.1"/>
    <property type="molecule type" value="Genomic_DNA"/>
</dbReference>
<dbReference type="PIRSF" id="PIRSF001365">
    <property type="entry name" value="DHDPS"/>
    <property type="match status" value="1"/>
</dbReference>
<gene>
    <name evidence="4" type="ORF">CALCODRAFT_497835</name>
</gene>
<feature type="binding site" evidence="3">
    <location>
        <position position="214"/>
    </location>
    <ligand>
        <name>pyruvate</name>
        <dbReference type="ChEBI" id="CHEBI:15361"/>
    </ligand>
</feature>
<keyword evidence="5" id="KW-1185">Reference proteome</keyword>
<protein>
    <submittedName>
        <fullName evidence="4">Aldolase</fullName>
    </submittedName>
</protein>
<keyword evidence="1 2" id="KW-0456">Lyase</keyword>
<name>A0A165F2C0_9BASI</name>
<sequence>MPPCAPPPGIYVPTLCFFKPGPRQELDLPAFAAHLLRLANAGVAGIVLHHAIGEPTHLSRTERAQLLSHAHTALADHAAHDLPLIVGTGAQSTWETIDLCEEAGALGGQFCLVECPLLGPGEAPMGDAELEGFYFDVADHSPLPLVLSPRPPAEFSLPLLQRLAQHPNIVGLLTSSPSLCSTLSAQFPAKAFTPLCTRADELLPALVSGAQGGVLPLGNVCPEKLLRVWDGWKMHELEEARRAQRPLARAGVIEGAGVRGVRTALQVVHGYGGRCRLPLLELAEREREAVARACDALEQKEKGKGKPLTNGFGPH</sequence>
<comment type="similarity">
    <text evidence="2">Belongs to the DapA family.</text>
</comment>
<evidence type="ECO:0000313" key="5">
    <source>
        <dbReference type="Proteomes" id="UP000076842"/>
    </source>
</evidence>
<evidence type="ECO:0000256" key="2">
    <source>
        <dbReference type="PIRNR" id="PIRNR001365"/>
    </source>
</evidence>
<dbReference type="OrthoDB" id="191315at2759"/>
<reference evidence="4 5" key="1">
    <citation type="journal article" date="2016" name="Mol. Biol. Evol.">
        <title>Comparative Genomics of Early-Diverging Mushroom-Forming Fungi Provides Insights into the Origins of Lignocellulose Decay Capabilities.</title>
        <authorList>
            <person name="Nagy L.G."/>
            <person name="Riley R."/>
            <person name="Tritt A."/>
            <person name="Adam C."/>
            <person name="Daum C."/>
            <person name="Floudas D."/>
            <person name="Sun H."/>
            <person name="Yadav J.S."/>
            <person name="Pangilinan J."/>
            <person name="Larsson K.H."/>
            <person name="Matsuura K."/>
            <person name="Barry K."/>
            <person name="Labutti K."/>
            <person name="Kuo R."/>
            <person name="Ohm R.A."/>
            <person name="Bhattacharya S.S."/>
            <person name="Shirouzu T."/>
            <person name="Yoshinaga Y."/>
            <person name="Martin F.M."/>
            <person name="Grigoriev I.V."/>
            <person name="Hibbett D.S."/>
        </authorList>
    </citation>
    <scope>NUCLEOTIDE SEQUENCE [LARGE SCALE GENOMIC DNA]</scope>
    <source>
        <strain evidence="4 5">HHB12733</strain>
    </source>
</reference>
<dbReference type="STRING" id="1353952.A0A165F2C0"/>
<dbReference type="SUPFAM" id="SSF51569">
    <property type="entry name" value="Aldolase"/>
    <property type="match status" value="1"/>
</dbReference>
<dbReference type="Gene3D" id="3.20.20.70">
    <property type="entry name" value="Aldolase class I"/>
    <property type="match status" value="1"/>
</dbReference>
<dbReference type="SMART" id="SM01130">
    <property type="entry name" value="DHDPS"/>
    <property type="match status" value="1"/>
</dbReference>
<evidence type="ECO:0000256" key="1">
    <source>
        <dbReference type="ARBA" id="ARBA00023239"/>
    </source>
</evidence>
<dbReference type="GO" id="GO:0008840">
    <property type="term" value="F:4-hydroxy-tetrahydrodipicolinate synthase activity"/>
    <property type="evidence" value="ECO:0007669"/>
    <property type="project" value="TreeGrafter"/>
</dbReference>